<keyword evidence="2" id="KW-0969">Cilium</keyword>
<evidence type="ECO:0000256" key="1">
    <source>
        <dbReference type="SAM" id="Phobius"/>
    </source>
</evidence>
<dbReference type="GO" id="GO:0005198">
    <property type="term" value="F:structural molecule activity"/>
    <property type="evidence" value="ECO:0007669"/>
    <property type="project" value="InterPro"/>
</dbReference>
<gene>
    <name evidence="2" type="ORF">GRX03_13995</name>
</gene>
<dbReference type="InterPro" id="IPR002774">
    <property type="entry name" value="Flagellin_arc-type"/>
</dbReference>
<protein>
    <submittedName>
        <fullName evidence="2">Flagellar protein G</fullName>
    </submittedName>
</protein>
<keyword evidence="1" id="KW-1133">Transmembrane helix</keyword>
<dbReference type="Proteomes" id="UP000466535">
    <property type="component" value="Unassembled WGS sequence"/>
</dbReference>
<dbReference type="PANTHER" id="PTHR42200:SF1">
    <property type="entry name" value="FLAGELLA-RELATED PROTEIN G-RELATED"/>
    <property type="match status" value="1"/>
</dbReference>
<comment type="caution">
    <text evidence="2">The sequence shown here is derived from an EMBL/GenBank/DDBJ whole genome shotgun (WGS) entry which is preliminary data.</text>
</comment>
<keyword evidence="1" id="KW-0472">Membrane</keyword>
<keyword evidence="3" id="KW-1185">Reference proteome</keyword>
<keyword evidence="2" id="KW-0966">Cell projection</keyword>
<dbReference type="AlphaFoldDB" id="A0A6B0TAS9"/>
<dbReference type="RefSeq" id="WP_159764827.1">
    <property type="nucleotide sequence ID" value="NZ_WUUT01000005.1"/>
</dbReference>
<accession>A0A6B0TAS9</accession>
<sequence>MASVSVSHLIIFIAAMLVAGSVAGLLTTTVDDISRAIEDQGFSTSDEIRSDISIINDAGATSTNSSGSTTNVTLYVKNTGSSELSTQPEDIDVLINGQFVTGIGSGRITLLEGAEVWSEGEVVEIVVDVSDVTINDPGENRAQVRVQGGEDVFVWEQ</sequence>
<evidence type="ECO:0000313" key="2">
    <source>
        <dbReference type="EMBL" id="MXR52713.1"/>
    </source>
</evidence>
<keyword evidence="2" id="KW-0282">Flagellum</keyword>
<dbReference type="PANTHER" id="PTHR42200">
    <property type="entry name" value="ARCHAEAL FLAGELLA-RELATED PROTEIN F-RELATED"/>
    <property type="match status" value="1"/>
</dbReference>
<keyword evidence="1" id="KW-0812">Transmembrane</keyword>
<dbReference type="EMBL" id="WUUT01000005">
    <property type="protein sequence ID" value="MXR52713.1"/>
    <property type="molecule type" value="Genomic_DNA"/>
</dbReference>
<organism evidence="2 3">
    <name type="scientific">Halovenus carboxidivorans</name>
    <dbReference type="NCBI Taxonomy" id="2692199"/>
    <lineage>
        <taxon>Archaea</taxon>
        <taxon>Methanobacteriati</taxon>
        <taxon>Methanobacteriota</taxon>
        <taxon>Stenosarchaea group</taxon>
        <taxon>Halobacteria</taxon>
        <taxon>Halobacteriales</taxon>
        <taxon>Haloarculaceae</taxon>
        <taxon>Halovenus</taxon>
    </lineage>
</organism>
<feature type="transmembrane region" description="Helical" evidence="1">
    <location>
        <begin position="6"/>
        <end position="26"/>
    </location>
</feature>
<evidence type="ECO:0000313" key="3">
    <source>
        <dbReference type="Proteomes" id="UP000466535"/>
    </source>
</evidence>
<dbReference type="GO" id="GO:0097588">
    <property type="term" value="P:archaeal or bacterial-type flagellum-dependent cell motility"/>
    <property type="evidence" value="ECO:0007669"/>
    <property type="project" value="InterPro"/>
</dbReference>
<reference evidence="2 3" key="1">
    <citation type="submission" date="2019-12" db="EMBL/GenBank/DDBJ databases">
        <title>Isolation and characterization of three novel carbon monoxide-oxidizing members of Halobacteria from salione crusts and soils.</title>
        <authorList>
            <person name="Myers M.R."/>
            <person name="King G.M."/>
        </authorList>
    </citation>
    <scope>NUCLEOTIDE SEQUENCE [LARGE SCALE GENOMIC DNA]</scope>
    <source>
        <strain evidence="2 3">WSH3</strain>
    </source>
</reference>
<dbReference type="Pfam" id="PF01917">
    <property type="entry name" value="Flagellin_arch-type"/>
    <property type="match status" value="1"/>
</dbReference>
<name>A0A6B0TAS9_9EURY</name>
<proteinExistence type="predicted"/>
<dbReference type="OrthoDB" id="183655at2157"/>